<proteinExistence type="predicted"/>
<sequence length="167" mass="18946">MVHLLKTYTGNQKLILILIHVARSVRKRRTAVVSNWGVDADKYTSWNMQNRQFAGGHAPNELPQAVQSPTESSDVALYQPAEKHDRSVAVGNEEARQLQERIKNFVGRSNVDFWLRCSTADSSFLELYIQVWKLALFRRIGTRTRGGIWHPSSYAVSSNSSFRAGQI</sequence>
<organism evidence="1 2">
    <name type="scientific">Bimuria novae-zelandiae CBS 107.79</name>
    <dbReference type="NCBI Taxonomy" id="1447943"/>
    <lineage>
        <taxon>Eukaryota</taxon>
        <taxon>Fungi</taxon>
        <taxon>Dikarya</taxon>
        <taxon>Ascomycota</taxon>
        <taxon>Pezizomycotina</taxon>
        <taxon>Dothideomycetes</taxon>
        <taxon>Pleosporomycetidae</taxon>
        <taxon>Pleosporales</taxon>
        <taxon>Massarineae</taxon>
        <taxon>Didymosphaeriaceae</taxon>
        <taxon>Bimuria</taxon>
    </lineage>
</organism>
<dbReference type="Proteomes" id="UP000800036">
    <property type="component" value="Unassembled WGS sequence"/>
</dbReference>
<dbReference type="AlphaFoldDB" id="A0A6A5UPC5"/>
<reference evidence="1" key="1">
    <citation type="journal article" date="2020" name="Stud. Mycol.">
        <title>101 Dothideomycetes genomes: a test case for predicting lifestyles and emergence of pathogens.</title>
        <authorList>
            <person name="Haridas S."/>
            <person name="Albert R."/>
            <person name="Binder M."/>
            <person name="Bloem J."/>
            <person name="Labutti K."/>
            <person name="Salamov A."/>
            <person name="Andreopoulos B."/>
            <person name="Baker S."/>
            <person name="Barry K."/>
            <person name="Bills G."/>
            <person name="Bluhm B."/>
            <person name="Cannon C."/>
            <person name="Castanera R."/>
            <person name="Culley D."/>
            <person name="Daum C."/>
            <person name="Ezra D."/>
            <person name="Gonzalez J."/>
            <person name="Henrissat B."/>
            <person name="Kuo A."/>
            <person name="Liang C."/>
            <person name="Lipzen A."/>
            <person name="Lutzoni F."/>
            <person name="Magnuson J."/>
            <person name="Mondo S."/>
            <person name="Nolan M."/>
            <person name="Ohm R."/>
            <person name="Pangilinan J."/>
            <person name="Park H.-J."/>
            <person name="Ramirez L."/>
            <person name="Alfaro M."/>
            <person name="Sun H."/>
            <person name="Tritt A."/>
            <person name="Yoshinaga Y."/>
            <person name="Zwiers L.-H."/>
            <person name="Turgeon B."/>
            <person name="Goodwin S."/>
            <person name="Spatafora J."/>
            <person name="Crous P."/>
            <person name="Grigoriev I."/>
        </authorList>
    </citation>
    <scope>NUCLEOTIDE SEQUENCE</scope>
    <source>
        <strain evidence="1">CBS 107.79</strain>
    </source>
</reference>
<protein>
    <submittedName>
        <fullName evidence="1">Uncharacterized protein</fullName>
    </submittedName>
</protein>
<name>A0A6A5UPC5_9PLEO</name>
<accession>A0A6A5UPC5</accession>
<evidence type="ECO:0000313" key="2">
    <source>
        <dbReference type="Proteomes" id="UP000800036"/>
    </source>
</evidence>
<keyword evidence="2" id="KW-1185">Reference proteome</keyword>
<dbReference type="EMBL" id="ML976749">
    <property type="protein sequence ID" value="KAF1966240.1"/>
    <property type="molecule type" value="Genomic_DNA"/>
</dbReference>
<evidence type="ECO:0000313" key="1">
    <source>
        <dbReference type="EMBL" id="KAF1966240.1"/>
    </source>
</evidence>
<gene>
    <name evidence="1" type="ORF">BU23DRAFT_330027</name>
</gene>